<dbReference type="InterPro" id="IPR054542">
    <property type="entry name" value="Cys_met_metab_PP"/>
</dbReference>
<dbReference type="GO" id="GO:0019346">
    <property type="term" value="P:transsulfuration"/>
    <property type="evidence" value="ECO:0007669"/>
    <property type="project" value="InterPro"/>
</dbReference>
<dbReference type="OrthoDB" id="9803887at2"/>
<organism evidence="8 9">
    <name type="scientific">Cytobacillus kochii</name>
    <dbReference type="NCBI Taxonomy" id="859143"/>
    <lineage>
        <taxon>Bacteria</taxon>
        <taxon>Bacillati</taxon>
        <taxon>Bacillota</taxon>
        <taxon>Bacilli</taxon>
        <taxon>Bacillales</taxon>
        <taxon>Bacillaceae</taxon>
        <taxon>Cytobacillus</taxon>
    </lineage>
</organism>
<dbReference type="RefSeq" id="WP_095369976.1">
    <property type="nucleotide sequence ID" value="NZ_CP022983.1"/>
</dbReference>
<feature type="region of interest" description="Disordered" evidence="6">
    <location>
        <begin position="1"/>
        <end position="26"/>
    </location>
</feature>
<gene>
    <name evidence="8" type="ORF">CKF48_03020</name>
</gene>
<dbReference type="Pfam" id="PF01053">
    <property type="entry name" value="Cys_Met_Meta_PP"/>
    <property type="match status" value="1"/>
</dbReference>
<reference evidence="8 9" key="1">
    <citation type="submission" date="2017-08" db="EMBL/GenBank/DDBJ databases">
        <title>Complete Genome Sequence of Bacillus kochii Oregon-R-modENCODE STRAIN BDGP4, isolated from Drosophila melanogaster gut.</title>
        <authorList>
            <person name="Wan K.H."/>
            <person name="Yu C."/>
            <person name="Park S."/>
            <person name="Hammonds A.S."/>
            <person name="Booth B.W."/>
            <person name="Celniker S.E."/>
        </authorList>
    </citation>
    <scope>NUCLEOTIDE SEQUENCE [LARGE SCALE GENOMIC DNA]</scope>
    <source>
        <strain evidence="8 9">BDGP4</strain>
    </source>
</reference>
<dbReference type="GO" id="GO:0071269">
    <property type="term" value="P:L-homocysteine biosynthetic process"/>
    <property type="evidence" value="ECO:0007669"/>
    <property type="project" value="TreeGrafter"/>
</dbReference>
<dbReference type="PANTHER" id="PTHR43797">
    <property type="entry name" value="HOMOCYSTEINE/CYSTEINE SYNTHASE"/>
    <property type="match status" value="1"/>
</dbReference>
<keyword evidence="4 5" id="KW-0663">Pyridoxal phosphate</keyword>
<evidence type="ECO:0000256" key="4">
    <source>
        <dbReference type="ARBA" id="ARBA00022898"/>
    </source>
</evidence>
<evidence type="ECO:0000256" key="6">
    <source>
        <dbReference type="SAM" id="MobiDB-lite"/>
    </source>
</evidence>
<dbReference type="PROSITE" id="PS00868">
    <property type="entry name" value="CYS_MET_METAB_PP"/>
    <property type="match status" value="1"/>
</dbReference>
<comment type="similarity">
    <text evidence="2 5">Belongs to the trans-sulfuration enzymes family.</text>
</comment>
<keyword evidence="9" id="KW-1185">Reference proteome</keyword>
<evidence type="ECO:0000313" key="9">
    <source>
        <dbReference type="Proteomes" id="UP000215137"/>
    </source>
</evidence>
<name>A0A248TDV9_9BACI</name>
<evidence type="ECO:0000256" key="1">
    <source>
        <dbReference type="ARBA" id="ARBA00001933"/>
    </source>
</evidence>
<evidence type="ECO:0000256" key="3">
    <source>
        <dbReference type="ARBA" id="ARBA00022679"/>
    </source>
</evidence>
<feature type="domain" description="CoA-binding" evidence="7">
    <location>
        <begin position="467"/>
        <end position="559"/>
    </location>
</feature>
<dbReference type="GO" id="GO:0006535">
    <property type="term" value="P:cysteine biosynthetic process from serine"/>
    <property type="evidence" value="ECO:0007669"/>
    <property type="project" value="TreeGrafter"/>
</dbReference>
<dbReference type="FunFam" id="3.40.640.10:FF:000035">
    <property type="entry name" value="O-succinylhomoserine sulfhydrylase"/>
    <property type="match status" value="1"/>
</dbReference>
<dbReference type="EMBL" id="CP022983">
    <property type="protein sequence ID" value="ASV66401.1"/>
    <property type="molecule type" value="Genomic_DNA"/>
</dbReference>
<evidence type="ECO:0000259" key="7">
    <source>
        <dbReference type="SMART" id="SM00881"/>
    </source>
</evidence>
<comment type="cofactor">
    <cofactor evidence="1 5">
        <name>pyridoxal 5'-phosphate</name>
        <dbReference type="ChEBI" id="CHEBI:597326"/>
    </cofactor>
</comment>
<evidence type="ECO:0000313" key="8">
    <source>
        <dbReference type="EMBL" id="ASV66401.1"/>
    </source>
</evidence>
<protein>
    <submittedName>
        <fullName evidence="8">O-acetylhomoserine sulfhydrylase</fullName>
    </submittedName>
</protein>
<dbReference type="Gene3D" id="3.90.1150.10">
    <property type="entry name" value="Aspartate Aminotransferase, domain 1"/>
    <property type="match status" value="1"/>
</dbReference>
<dbReference type="InterPro" id="IPR015424">
    <property type="entry name" value="PyrdxlP-dep_Trfase"/>
</dbReference>
<accession>A0A248TDV9</accession>
<evidence type="ECO:0000256" key="5">
    <source>
        <dbReference type="RuleBase" id="RU362118"/>
    </source>
</evidence>
<proteinExistence type="inferred from homology"/>
<dbReference type="InterPro" id="IPR006235">
    <property type="entry name" value="OAc-hSer/O-AcSer_sulfhydrylase"/>
</dbReference>
<dbReference type="SMART" id="SM00881">
    <property type="entry name" value="CoA_binding"/>
    <property type="match status" value="1"/>
</dbReference>
<dbReference type="GO" id="GO:0005737">
    <property type="term" value="C:cytoplasm"/>
    <property type="evidence" value="ECO:0007669"/>
    <property type="project" value="TreeGrafter"/>
</dbReference>
<dbReference type="InterPro" id="IPR015421">
    <property type="entry name" value="PyrdxlP-dep_Trfase_major"/>
</dbReference>
<dbReference type="GO" id="GO:0004124">
    <property type="term" value="F:cysteine synthase activity"/>
    <property type="evidence" value="ECO:0007669"/>
    <property type="project" value="TreeGrafter"/>
</dbReference>
<evidence type="ECO:0000256" key="2">
    <source>
        <dbReference type="ARBA" id="ARBA00009077"/>
    </source>
</evidence>
<keyword evidence="3" id="KW-0808">Transferase</keyword>
<dbReference type="AlphaFoldDB" id="A0A248TDV9"/>
<dbReference type="CDD" id="cd00614">
    <property type="entry name" value="CGS_like"/>
    <property type="match status" value="1"/>
</dbReference>
<dbReference type="InterPro" id="IPR036291">
    <property type="entry name" value="NAD(P)-bd_dom_sf"/>
</dbReference>
<dbReference type="GO" id="GO:0030170">
    <property type="term" value="F:pyridoxal phosphate binding"/>
    <property type="evidence" value="ECO:0007669"/>
    <property type="project" value="InterPro"/>
</dbReference>
<dbReference type="Pfam" id="PF13380">
    <property type="entry name" value="CoA_binding_2"/>
    <property type="match status" value="1"/>
</dbReference>
<dbReference type="SUPFAM" id="SSF53383">
    <property type="entry name" value="PLP-dependent transferases"/>
    <property type="match status" value="1"/>
</dbReference>
<dbReference type="SUPFAM" id="SSF51735">
    <property type="entry name" value="NAD(P)-binding Rossmann-fold domains"/>
    <property type="match status" value="1"/>
</dbReference>
<sequence length="599" mass="65215">MTNQFNTYDDETILLHGGQSPDPTTGSRAVPIYQTSSYVFHNTDHAQSLFSLDETGNIYSRIGNPTVDVLEKRIALLEDGVAAVATSSGMAAIALSIMNIAQAGDEIVAASNLYGGTYNLFAITLPKYGIKVHFVDGSDPENYRKAITPKTKALYGEIIGNPSLHVLDVEAVANIAHDNDIPLIIDNTFASPYLCKPIQWGADIVIHSATKWIGGHGTTIGGLVVDGGRFNWNHDKFPGFTQPDPSYNGIVYANEFGTLAFSTKLRVQLLRDFGSSLSPHSAFLLLQGLETLHLRIEKHTENAAKIAHFLNAHPAVDWVAYPGLAEHPAHELAKKYLNTGFGSIVNFGIKGGRDAGKKVIDTIALWSHVANVGDAKSLIIHPASTTHQQLSAEDLIKSGVSEELIRLSVGIESVRDLTNDLDQAFYEATGISSKGEQKGETAVNDEGVIRWALQSSSLKEDVDGKELQRAKRIAVVGLSGNPARPSYRLARKMQRLGYQIVPVNPRETEVLGEQAYPNLKSIPFTIDIVQVFRSPEAAIEVAKEAVEIQPKVFWLQEGVISPKAVEIAKEAGLEVVQNRCTYKEAQRLRGSIVTFACEI</sequence>
<dbReference type="KEGG" id="bko:CKF48_03020"/>
<dbReference type="InterPro" id="IPR003781">
    <property type="entry name" value="CoA-bd"/>
</dbReference>
<dbReference type="Gene3D" id="3.40.50.720">
    <property type="entry name" value="NAD(P)-binding Rossmann-like Domain"/>
    <property type="match status" value="1"/>
</dbReference>
<dbReference type="InterPro" id="IPR015422">
    <property type="entry name" value="PyrdxlP-dep_Trfase_small"/>
</dbReference>
<dbReference type="NCBIfam" id="TIGR01326">
    <property type="entry name" value="OAH_OAS_sulfhy"/>
    <property type="match status" value="1"/>
</dbReference>
<dbReference type="Proteomes" id="UP000215137">
    <property type="component" value="Chromosome"/>
</dbReference>
<dbReference type="PANTHER" id="PTHR43797:SF2">
    <property type="entry name" value="HOMOCYSTEINE_CYSTEINE SYNTHASE"/>
    <property type="match status" value="1"/>
</dbReference>
<dbReference type="GO" id="GO:0003961">
    <property type="term" value="F:O-acetylhomoserine aminocarboxypropyltransferase activity"/>
    <property type="evidence" value="ECO:0007669"/>
    <property type="project" value="TreeGrafter"/>
</dbReference>
<dbReference type="Gene3D" id="3.40.640.10">
    <property type="entry name" value="Type I PLP-dependent aspartate aminotransferase-like (Major domain)"/>
    <property type="match status" value="1"/>
</dbReference>
<dbReference type="InterPro" id="IPR000277">
    <property type="entry name" value="Cys/Met-Metab_PyrdxlP-dep_enz"/>
</dbReference>